<evidence type="ECO:0000256" key="1">
    <source>
        <dbReference type="SAM" id="SignalP"/>
    </source>
</evidence>
<keyword evidence="4" id="KW-1185">Reference proteome</keyword>
<organism evidence="3 4">
    <name type="scientific">Spirosoma arboris</name>
    <dbReference type="NCBI Taxonomy" id="2682092"/>
    <lineage>
        <taxon>Bacteria</taxon>
        <taxon>Pseudomonadati</taxon>
        <taxon>Bacteroidota</taxon>
        <taxon>Cytophagia</taxon>
        <taxon>Cytophagales</taxon>
        <taxon>Cytophagaceae</taxon>
        <taxon>Spirosoma</taxon>
    </lineage>
</organism>
<dbReference type="PANTHER" id="PTHR46190:SF1">
    <property type="entry name" value="SI:CH211-201H21.5"/>
    <property type="match status" value="1"/>
</dbReference>
<dbReference type="PANTHER" id="PTHR46190">
    <property type="entry name" value="SI:CH211-201H21.5-RELATED"/>
    <property type="match status" value="1"/>
</dbReference>
<dbReference type="CDD" id="cd02649">
    <property type="entry name" value="nuc_hydro_CeIAG"/>
    <property type="match status" value="1"/>
</dbReference>
<dbReference type="InterPro" id="IPR001910">
    <property type="entry name" value="Inosine/uridine_hydrolase_dom"/>
</dbReference>
<comment type="caution">
    <text evidence="3">The sequence shown here is derived from an EMBL/GenBank/DDBJ whole genome shotgun (WGS) entry which is preliminary data.</text>
</comment>
<keyword evidence="1" id="KW-0732">Signal</keyword>
<dbReference type="InterPro" id="IPR036452">
    <property type="entry name" value="Ribo_hydro-like"/>
</dbReference>
<gene>
    <name evidence="3" type="ORF">GO755_30915</name>
</gene>
<evidence type="ECO:0000313" key="4">
    <source>
        <dbReference type="Proteomes" id="UP000436006"/>
    </source>
</evidence>
<dbReference type="SUPFAM" id="SSF53590">
    <property type="entry name" value="Nucleoside hydrolase"/>
    <property type="match status" value="1"/>
</dbReference>
<protein>
    <submittedName>
        <fullName evidence="3">Nucleoside hydrolase</fullName>
    </submittedName>
</protein>
<accession>A0A7K1SKZ4</accession>
<feature type="chain" id="PRO_5029748307" evidence="1">
    <location>
        <begin position="26"/>
        <end position="358"/>
    </location>
</feature>
<evidence type="ECO:0000259" key="2">
    <source>
        <dbReference type="Pfam" id="PF01156"/>
    </source>
</evidence>
<dbReference type="Proteomes" id="UP000436006">
    <property type="component" value="Unassembled WGS sequence"/>
</dbReference>
<dbReference type="Pfam" id="PF01156">
    <property type="entry name" value="IU_nuc_hydro"/>
    <property type="match status" value="1"/>
</dbReference>
<reference evidence="3 4" key="1">
    <citation type="submission" date="2019-12" db="EMBL/GenBank/DDBJ databases">
        <title>Spirosoma sp. HMF4905 genome sequencing and assembly.</title>
        <authorList>
            <person name="Kang H."/>
            <person name="Cha I."/>
            <person name="Kim H."/>
            <person name="Joh K."/>
        </authorList>
    </citation>
    <scope>NUCLEOTIDE SEQUENCE [LARGE SCALE GENOMIC DNA]</scope>
    <source>
        <strain evidence="3 4">HMF4905</strain>
    </source>
</reference>
<name>A0A7K1SKZ4_9BACT</name>
<feature type="domain" description="Inosine/uridine-preferring nucleoside hydrolase" evidence="2">
    <location>
        <begin position="49"/>
        <end position="349"/>
    </location>
</feature>
<feature type="signal peptide" evidence="1">
    <location>
        <begin position="1"/>
        <end position="25"/>
    </location>
</feature>
<proteinExistence type="predicted"/>
<dbReference type="InterPro" id="IPR052775">
    <property type="entry name" value="IUN_hydrolase"/>
</dbReference>
<dbReference type="EMBL" id="WPIN01000016">
    <property type="protein sequence ID" value="MVM34481.1"/>
    <property type="molecule type" value="Genomic_DNA"/>
</dbReference>
<evidence type="ECO:0000313" key="3">
    <source>
        <dbReference type="EMBL" id="MVM34481.1"/>
    </source>
</evidence>
<dbReference type="Gene3D" id="3.90.245.10">
    <property type="entry name" value="Ribonucleoside hydrolase-like"/>
    <property type="match status" value="1"/>
</dbReference>
<dbReference type="AlphaFoldDB" id="A0A7K1SKZ4"/>
<sequence>MLTSRRKFIRVLSLGTASALHPATAFLPFGTTVSPFGKKPLKADSAKRIILDSDTATDDALAILMAVTSPKLKVEAITITVGNVGFEQQTKNALYTIQVAGKKGQIPVYQGSSRPLVREIHGSATYVHGSDGMSDSFFPDPEQKPETEHAVDAMIRLVEKYPNEITIVAIGPLTNIALALLRKPSIAKQVKELYFMGGFYKFYGNVNPLATYNAWVDPEAARIVFQSGIPIRTVGFDVSVKSSVFTDEDYDNVAKLGTKHSDFFMKINKVRRKYCKEHQKMNGSNHPDAITVAAVIDPTIISQSVSRYVDVETHGELTVGALAIDELGVWKKEPNTTISVEADEAKFKKMVFDTLKLS</sequence>
<dbReference type="RefSeq" id="WP_157589299.1">
    <property type="nucleotide sequence ID" value="NZ_WPIN01000016.1"/>
</dbReference>
<dbReference type="GO" id="GO:0016799">
    <property type="term" value="F:hydrolase activity, hydrolyzing N-glycosyl compounds"/>
    <property type="evidence" value="ECO:0007669"/>
    <property type="project" value="InterPro"/>
</dbReference>
<keyword evidence="3" id="KW-0378">Hydrolase</keyword>